<keyword evidence="6 7" id="KW-0472">Membrane</keyword>
<feature type="transmembrane region" description="Helical" evidence="7">
    <location>
        <begin position="142"/>
        <end position="163"/>
    </location>
</feature>
<reference evidence="10" key="1">
    <citation type="submission" date="2012-01" db="EMBL/GenBank/DDBJ databases">
        <title>Complete sequence of chromosome of Thermobacillus composti KWC4.</title>
        <authorList>
            <person name="Lucas S."/>
            <person name="Han J."/>
            <person name="Lapidus A."/>
            <person name="Cheng J.-F."/>
            <person name="Goodwin L."/>
            <person name="Pitluck S."/>
            <person name="Peters L."/>
            <person name="Ovchinnikova G."/>
            <person name="Teshima H."/>
            <person name="Detter J.C."/>
            <person name="Han C."/>
            <person name="Tapia R."/>
            <person name="Land M."/>
            <person name="Hauser L."/>
            <person name="Kyrpides N."/>
            <person name="Ivanova N."/>
            <person name="Pagani I."/>
            <person name="Anderson I."/>
            <person name="Woyke T."/>
        </authorList>
    </citation>
    <scope>NUCLEOTIDE SEQUENCE [LARGE SCALE GENOMIC DNA]</scope>
    <source>
        <strain evidence="10">DSM 18247 / JCM 13945 / KWC4</strain>
    </source>
</reference>
<sequence>MYHKTLPYRIFSVFNTAFLSALAVICVIPLLHVLAVSLSSKAAADGNLVGLWPVDFSFEAYKATVSNPYFLGSVWISVMRTVLGTALILLVTVLAAYPLSKETREFRGRPVYAWAFVFTMIFNGGLVPFYILILKLGLMNKFAVLIIPAMVNVWLIVLMMNFFRGVPRALEEAAFIDGASHFGVLFRIYLPLSLPALATLGLFAGVWHWNSWFDGLLYLSRKEDYPLATYLQTVIVSRDMSSMNFTIEEMQLLSQKTINAAQIFIGALPVLLVYPFLQRYFIKGLVLGSVKE</sequence>
<evidence type="ECO:0000313" key="10">
    <source>
        <dbReference type="Proteomes" id="UP000010795"/>
    </source>
</evidence>
<dbReference type="GO" id="GO:0055085">
    <property type="term" value="P:transmembrane transport"/>
    <property type="evidence" value="ECO:0007669"/>
    <property type="project" value="InterPro"/>
</dbReference>
<dbReference type="STRING" id="717605.Theco_3378"/>
<evidence type="ECO:0000256" key="3">
    <source>
        <dbReference type="ARBA" id="ARBA00022475"/>
    </source>
</evidence>
<dbReference type="GO" id="GO:0005886">
    <property type="term" value="C:plasma membrane"/>
    <property type="evidence" value="ECO:0007669"/>
    <property type="project" value="UniProtKB-SubCell"/>
</dbReference>
<organism evidence="9 10">
    <name type="scientific">Thermobacillus composti (strain DSM 18247 / JCM 13945 / KWC4)</name>
    <dbReference type="NCBI Taxonomy" id="717605"/>
    <lineage>
        <taxon>Bacteria</taxon>
        <taxon>Bacillati</taxon>
        <taxon>Bacillota</taxon>
        <taxon>Bacilli</taxon>
        <taxon>Bacillales</taxon>
        <taxon>Paenibacillaceae</taxon>
        <taxon>Thermobacillus</taxon>
    </lineage>
</organism>
<gene>
    <name evidence="9" type="ordered locus">Theco_3378</name>
</gene>
<evidence type="ECO:0000256" key="4">
    <source>
        <dbReference type="ARBA" id="ARBA00022692"/>
    </source>
</evidence>
<evidence type="ECO:0000256" key="6">
    <source>
        <dbReference type="ARBA" id="ARBA00023136"/>
    </source>
</evidence>
<dbReference type="eggNOG" id="COG0395">
    <property type="taxonomic scope" value="Bacteria"/>
</dbReference>
<keyword evidence="4 7" id="KW-0812">Transmembrane</keyword>
<dbReference type="EMBL" id="CP003255">
    <property type="protein sequence ID" value="AGA59426.1"/>
    <property type="molecule type" value="Genomic_DNA"/>
</dbReference>
<evidence type="ECO:0000256" key="1">
    <source>
        <dbReference type="ARBA" id="ARBA00004651"/>
    </source>
</evidence>
<evidence type="ECO:0000256" key="2">
    <source>
        <dbReference type="ARBA" id="ARBA00022448"/>
    </source>
</evidence>
<keyword evidence="2 7" id="KW-0813">Transport</keyword>
<dbReference type="KEGG" id="tco:Theco_3378"/>
<dbReference type="HOGENOM" id="CLU_016047_1_0_9"/>
<dbReference type="SUPFAM" id="SSF161098">
    <property type="entry name" value="MetI-like"/>
    <property type="match status" value="1"/>
</dbReference>
<dbReference type="CDD" id="cd06261">
    <property type="entry name" value="TM_PBP2"/>
    <property type="match status" value="1"/>
</dbReference>
<evidence type="ECO:0000256" key="5">
    <source>
        <dbReference type="ARBA" id="ARBA00022989"/>
    </source>
</evidence>
<evidence type="ECO:0000259" key="8">
    <source>
        <dbReference type="PROSITE" id="PS50928"/>
    </source>
</evidence>
<keyword evidence="9" id="KW-0762">Sugar transport</keyword>
<feature type="transmembrane region" description="Helical" evidence="7">
    <location>
        <begin position="111"/>
        <end position="136"/>
    </location>
</feature>
<dbReference type="InterPro" id="IPR035906">
    <property type="entry name" value="MetI-like_sf"/>
</dbReference>
<evidence type="ECO:0000313" key="9">
    <source>
        <dbReference type="EMBL" id="AGA59426.1"/>
    </source>
</evidence>
<dbReference type="AlphaFoldDB" id="L0EIB2"/>
<keyword evidence="5 7" id="KW-1133">Transmembrane helix</keyword>
<feature type="transmembrane region" description="Helical" evidence="7">
    <location>
        <begin position="74"/>
        <end position="99"/>
    </location>
</feature>
<name>L0EIB2_THECK</name>
<evidence type="ECO:0000256" key="7">
    <source>
        <dbReference type="RuleBase" id="RU363032"/>
    </source>
</evidence>
<dbReference type="Proteomes" id="UP000010795">
    <property type="component" value="Chromosome"/>
</dbReference>
<feature type="transmembrane region" description="Helical" evidence="7">
    <location>
        <begin position="184"/>
        <end position="209"/>
    </location>
</feature>
<feature type="domain" description="ABC transmembrane type-1" evidence="8">
    <location>
        <begin position="74"/>
        <end position="274"/>
    </location>
</feature>
<dbReference type="PANTHER" id="PTHR43744">
    <property type="entry name" value="ABC TRANSPORTER PERMEASE PROTEIN MG189-RELATED-RELATED"/>
    <property type="match status" value="1"/>
</dbReference>
<accession>L0EIB2</accession>
<feature type="transmembrane region" description="Helical" evidence="7">
    <location>
        <begin position="258"/>
        <end position="277"/>
    </location>
</feature>
<dbReference type="RefSeq" id="WP_015256154.1">
    <property type="nucleotide sequence ID" value="NC_019897.1"/>
</dbReference>
<keyword evidence="10" id="KW-1185">Reference proteome</keyword>
<keyword evidence="3" id="KW-1003">Cell membrane</keyword>
<dbReference type="OrthoDB" id="9810086at2"/>
<proteinExistence type="inferred from homology"/>
<comment type="subcellular location">
    <subcellularLocation>
        <location evidence="1 7">Cell membrane</location>
        <topology evidence="1 7">Multi-pass membrane protein</topology>
    </subcellularLocation>
</comment>
<dbReference type="PANTHER" id="PTHR43744:SF9">
    <property type="entry name" value="POLYGALACTURONAN_RHAMNOGALACTURONAN TRANSPORT SYSTEM PERMEASE PROTEIN YTCP"/>
    <property type="match status" value="1"/>
</dbReference>
<dbReference type="Pfam" id="PF00528">
    <property type="entry name" value="BPD_transp_1"/>
    <property type="match status" value="1"/>
</dbReference>
<protein>
    <submittedName>
        <fullName evidence="9">ABC-type sugar transport system, permease component</fullName>
    </submittedName>
</protein>
<dbReference type="Gene3D" id="1.10.3720.10">
    <property type="entry name" value="MetI-like"/>
    <property type="match status" value="1"/>
</dbReference>
<dbReference type="PROSITE" id="PS50928">
    <property type="entry name" value="ABC_TM1"/>
    <property type="match status" value="1"/>
</dbReference>
<feature type="transmembrane region" description="Helical" evidence="7">
    <location>
        <begin position="12"/>
        <end position="35"/>
    </location>
</feature>
<comment type="similarity">
    <text evidence="7">Belongs to the binding-protein-dependent transport system permease family.</text>
</comment>
<dbReference type="InterPro" id="IPR000515">
    <property type="entry name" value="MetI-like"/>
</dbReference>